<dbReference type="PANTHER" id="PTHR11361:SF35">
    <property type="entry name" value="DNA MISMATCH REPAIR PROTEIN MSH2"/>
    <property type="match status" value="1"/>
</dbReference>
<accession>A0ABN7JC97</accession>
<comment type="caution">
    <text evidence="1">The sequence shown here is derived from an EMBL/GenBank/DDBJ whole genome shotgun (WGS) entry which is preliminary data.</text>
</comment>
<dbReference type="InterPro" id="IPR027417">
    <property type="entry name" value="P-loop_NTPase"/>
</dbReference>
<keyword evidence="2" id="KW-1185">Reference proteome</keyword>
<feature type="non-terminal residue" evidence="1">
    <location>
        <position position="1"/>
    </location>
</feature>
<reference evidence="1" key="1">
    <citation type="submission" date="2020-10" db="EMBL/GenBank/DDBJ databases">
        <authorList>
            <person name="Sedaghatjoo S."/>
        </authorList>
    </citation>
    <scope>NUCLEOTIDE SEQUENCE</scope>
    <source>
        <strain evidence="1">AZH3</strain>
    </source>
</reference>
<dbReference type="PANTHER" id="PTHR11361">
    <property type="entry name" value="DNA MISMATCH REPAIR PROTEIN MUTS FAMILY MEMBER"/>
    <property type="match status" value="1"/>
</dbReference>
<sequence>RRGEGSGVDCSFAYISVNAAIPYVKPILHERGTDAFVSIKEGRHPCLEMQDEISLIPNITDLSMGGKSTYIRRVGAIALMA</sequence>
<dbReference type="EMBL" id="CAJHJG010006063">
    <property type="protein sequence ID" value="CAD6954685.1"/>
    <property type="molecule type" value="Genomic_DNA"/>
</dbReference>
<evidence type="ECO:0000313" key="1">
    <source>
        <dbReference type="EMBL" id="CAD6954685.1"/>
    </source>
</evidence>
<dbReference type="InterPro" id="IPR045076">
    <property type="entry name" value="MutS"/>
</dbReference>
<dbReference type="Gene3D" id="3.40.50.300">
    <property type="entry name" value="P-loop containing nucleotide triphosphate hydrolases"/>
    <property type="match status" value="1"/>
</dbReference>
<proteinExistence type="predicted"/>
<gene>
    <name evidence="1" type="ORF">JKIAZH3_G1082</name>
</gene>
<protein>
    <submittedName>
        <fullName evidence="1">Uncharacterized protein</fullName>
    </submittedName>
</protein>
<name>A0ABN7JC97_9BASI</name>
<evidence type="ECO:0000313" key="2">
    <source>
        <dbReference type="Proteomes" id="UP000836402"/>
    </source>
</evidence>
<dbReference type="Proteomes" id="UP000836402">
    <property type="component" value="Unassembled WGS sequence"/>
</dbReference>
<organism evidence="1 2">
    <name type="scientific">Tilletia caries</name>
    <name type="common">wheat bunt fungus</name>
    <dbReference type="NCBI Taxonomy" id="13290"/>
    <lineage>
        <taxon>Eukaryota</taxon>
        <taxon>Fungi</taxon>
        <taxon>Dikarya</taxon>
        <taxon>Basidiomycota</taxon>
        <taxon>Ustilaginomycotina</taxon>
        <taxon>Exobasidiomycetes</taxon>
        <taxon>Tilletiales</taxon>
        <taxon>Tilletiaceae</taxon>
        <taxon>Tilletia</taxon>
    </lineage>
</organism>